<dbReference type="EnsemblFungi" id="MAPG_08788T0">
    <property type="protein sequence ID" value="MAPG_08788T0"/>
    <property type="gene ID" value="MAPG_08788"/>
</dbReference>
<accession>A0A0C4E891</accession>
<reference evidence="3" key="4">
    <citation type="journal article" date="2015" name="G3 (Bethesda)">
        <title>Genome sequences of three phytopathogenic species of the Magnaporthaceae family of fungi.</title>
        <authorList>
            <person name="Okagaki L.H."/>
            <person name="Nunes C.C."/>
            <person name="Sailsbery J."/>
            <person name="Clay B."/>
            <person name="Brown D."/>
            <person name="John T."/>
            <person name="Oh Y."/>
            <person name="Young N."/>
            <person name="Fitzgerald M."/>
            <person name="Haas B.J."/>
            <person name="Zeng Q."/>
            <person name="Young S."/>
            <person name="Adiconis X."/>
            <person name="Fan L."/>
            <person name="Levin J.Z."/>
            <person name="Mitchell T.K."/>
            <person name="Okubara P.A."/>
            <person name="Farman M.L."/>
            <person name="Kohn L.M."/>
            <person name="Birren B."/>
            <person name="Ma L.-J."/>
            <person name="Dean R.A."/>
        </authorList>
    </citation>
    <scope>NUCLEOTIDE SEQUENCE</scope>
    <source>
        <strain evidence="3">ATCC 64411 / 73-15</strain>
    </source>
</reference>
<name>A0A0C4E891_MAGP6</name>
<proteinExistence type="predicted"/>
<evidence type="ECO:0000313" key="2">
    <source>
        <dbReference type="EMBL" id="KLU89819.1"/>
    </source>
</evidence>
<dbReference type="EMBL" id="GL876973">
    <property type="protein sequence ID" value="KLU89819.1"/>
    <property type="molecule type" value="Genomic_DNA"/>
</dbReference>
<reference evidence="4" key="1">
    <citation type="submission" date="2010-05" db="EMBL/GenBank/DDBJ databases">
        <title>The genome sequence of Magnaporthe poae strain ATCC 64411.</title>
        <authorList>
            <person name="Ma L.-J."/>
            <person name="Dead R."/>
            <person name="Young S."/>
            <person name="Zeng Q."/>
            <person name="Koehrsen M."/>
            <person name="Alvarado L."/>
            <person name="Berlin A."/>
            <person name="Chapman S.B."/>
            <person name="Chen Z."/>
            <person name="Freedman E."/>
            <person name="Gellesch M."/>
            <person name="Goldberg J."/>
            <person name="Griggs A."/>
            <person name="Gujja S."/>
            <person name="Heilman E.R."/>
            <person name="Heiman D."/>
            <person name="Hepburn T."/>
            <person name="Howarth C."/>
            <person name="Jen D."/>
            <person name="Larson L."/>
            <person name="Mehta T."/>
            <person name="Neiman D."/>
            <person name="Pearson M."/>
            <person name="Roberts A."/>
            <person name="Saif S."/>
            <person name="Shea T."/>
            <person name="Shenoy N."/>
            <person name="Sisk P."/>
            <person name="Stolte C."/>
            <person name="Sykes S."/>
            <person name="Walk T."/>
            <person name="White J."/>
            <person name="Yandava C."/>
            <person name="Haas B."/>
            <person name="Nusbaum C."/>
            <person name="Birren B."/>
        </authorList>
    </citation>
    <scope>NUCLEOTIDE SEQUENCE [LARGE SCALE GENOMIC DNA]</scope>
    <source>
        <strain evidence="4">ATCC 64411 / 73-15</strain>
    </source>
</reference>
<reference evidence="2" key="2">
    <citation type="submission" date="2010-05" db="EMBL/GenBank/DDBJ databases">
        <title>The Genome Sequence of Magnaporthe poae strain ATCC 64411.</title>
        <authorList>
            <consortium name="The Broad Institute Genome Sequencing Platform"/>
            <consortium name="Broad Institute Genome Sequencing Center for Infectious Disease"/>
            <person name="Ma L.-J."/>
            <person name="Dead R."/>
            <person name="Young S."/>
            <person name="Zeng Q."/>
            <person name="Koehrsen M."/>
            <person name="Alvarado L."/>
            <person name="Berlin A."/>
            <person name="Chapman S.B."/>
            <person name="Chen Z."/>
            <person name="Freedman E."/>
            <person name="Gellesch M."/>
            <person name="Goldberg J."/>
            <person name="Griggs A."/>
            <person name="Gujja S."/>
            <person name="Heilman E.R."/>
            <person name="Heiman D."/>
            <person name="Hepburn T."/>
            <person name="Howarth C."/>
            <person name="Jen D."/>
            <person name="Larson L."/>
            <person name="Mehta T."/>
            <person name="Neiman D."/>
            <person name="Pearson M."/>
            <person name="Roberts A."/>
            <person name="Saif S."/>
            <person name="Shea T."/>
            <person name="Shenoy N."/>
            <person name="Sisk P."/>
            <person name="Stolte C."/>
            <person name="Sykes S."/>
            <person name="Walk T."/>
            <person name="White J."/>
            <person name="Yandava C."/>
            <person name="Haas B."/>
            <person name="Nusbaum C."/>
            <person name="Birren B."/>
        </authorList>
    </citation>
    <scope>NUCLEOTIDE SEQUENCE</scope>
    <source>
        <strain evidence="2">ATCC 64411</strain>
    </source>
</reference>
<gene>
    <name evidence="2" type="ORF">MAPG_08788</name>
</gene>
<evidence type="ECO:0000256" key="1">
    <source>
        <dbReference type="SAM" id="MobiDB-lite"/>
    </source>
</evidence>
<dbReference type="AlphaFoldDB" id="A0A0C4E891"/>
<sequence length="140" mass="14815">MAWAFRRARSATGLSKKLGADAKRNYLQHVHVCPLRSPQVPPESAQHLSPAAARGPAPPHLGADDELLLHPGVLSGNSGWMGVVTTLSIVTTTVKLAALTPPGQLPRRYAFCCHVPAGYKALGGAEGRSPPLQRTFPTIP</sequence>
<keyword evidence="4" id="KW-1185">Reference proteome</keyword>
<organism evidence="3 4">
    <name type="scientific">Magnaporthiopsis poae (strain ATCC 64411 / 73-15)</name>
    <name type="common">Kentucky bluegrass fungus</name>
    <name type="synonym">Magnaporthe poae</name>
    <dbReference type="NCBI Taxonomy" id="644358"/>
    <lineage>
        <taxon>Eukaryota</taxon>
        <taxon>Fungi</taxon>
        <taxon>Dikarya</taxon>
        <taxon>Ascomycota</taxon>
        <taxon>Pezizomycotina</taxon>
        <taxon>Sordariomycetes</taxon>
        <taxon>Sordariomycetidae</taxon>
        <taxon>Magnaporthales</taxon>
        <taxon>Magnaporthaceae</taxon>
        <taxon>Magnaporthiopsis</taxon>
    </lineage>
</organism>
<feature type="region of interest" description="Disordered" evidence="1">
    <location>
        <begin position="38"/>
        <end position="62"/>
    </location>
</feature>
<evidence type="ECO:0000313" key="3">
    <source>
        <dbReference type="EnsemblFungi" id="MAPG_08788T0"/>
    </source>
</evidence>
<protein>
    <submittedName>
        <fullName evidence="2 3">Uncharacterized protein</fullName>
    </submittedName>
</protein>
<dbReference type="Proteomes" id="UP000011715">
    <property type="component" value="Unassembled WGS sequence"/>
</dbReference>
<reference evidence="3" key="5">
    <citation type="submission" date="2015-06" db="UniProtKB">
        <authorList>
            <consortium name="EnsemblFungi"/>
        </authorList>
    </citation>
    <scope>IDENTIFICATION</scope>
    <source>
        <strain evidence="3">ATCC 64411</strain>
    </source>
</reference>
<evidence type="ECO:0000313" key="4">
    <source>
        <dbReference type="Proteomes" id="UP000011715"/>
    </source>
</evidence>
<dbReference type="VEuPathDB" id="FungiDB:MAPG_08788"/>
<dbReference type="EMBL" id="ADBL01002140">
    <property type="status" value="NOT_ANNOTATED_CDS"/>
    <property type="molecule type" value="Genomic_DNA"/>
</dbReference>
<reference evidence="2" key="3">
    <citation type="submission" date="2011-03" db="EMBL/GenBank/DDBJ databases">
        <title>Annotation of Magnaporthe poae ATCC 64411.</title>
        <authorList>
            <person name="Ma L.-J."/>
            <person name="Dead R."/>
            <person name="Young S.K."/>
            <person name="Zeng Q."/>
            <person name="Gargeya S."/>
            <person name="Fitzgerald M."/>
            <person name="Haas B."/>
            <person name="Abouelleil A."/>
            <person name="Alvarado L."/>
            <person name="Arachchi H.M."/>
            <person name="Berlin A."/>
            <person name="Brown A."/>
            <person name="Chapman S.B."/>
            <person name="Chen Z."/>
            <person name="Dunbar C."/>
            <person name="Freedman E."/>
            <person name="Gearin G."/>
            <person name="Gellesch M."/>
            <person name="Goldberg J."/>
            <person name="Griggs A."/>
            <person name="Gujja S."/>
            <person name="Heiman D."/>
            <person name="Howarth C."/>
            <person name="Larson L."/>
            <person name="Lui A."/>
            <person name="MacDonald P.J.P."/>
            <person name="Mehta T."/>
            <person name="Montmayeur A."/>
            <person name="Murphy C."/>
            <person name="Neiman D."/>
            <person name="Pearson M."/>
            <person name="Priest M."/>
            <person name="Roberts A."/>
            <person name="Saif S."/>
            <person name="Shea T."/>
            <person name="Shenoy N."/>
            <person name="Sisk P."/>
            <person name="Stolte C."/>
            <person name="Sykes S."/>
            <person name="Yandava C."/>
            <person name="Wortman J."/>
            <person name="Nusbaum C."/>
            <person name="Birren B."/>
        </authorList>
    </citation>
    <scope>NUCLEOTIDE SEQUENCE</scope>
    <source>
        <strain evidence="2">ATCC 64411</strain>
    </source>
</reference>